<dbReference type="SUPFAM" id="SSF56601">
    <property type="entry name" value="beta-lactamase/transpeptidase-like"/>
    <property type="match status" value="1"/>
</dbReference>
<dbReference type="InterPro" id="IPR045155">
    <property type="entry name" value="Beta-lactam_cat"/>
</dbReference>
<name>L9VNY0_9EURY</name>
<comment type="caution">
    <text evidence="2">The sequence shown here is derived from an EMBL/GenBank/DDBJ whole genome shotgun (WGS) entry which is preliminary data.</text>
</comment>
<organism evidence="2 3">
    <name type="scientific">Natronorubrum tibetense GA33</name>
    <dbReference type="NCBI Taxonomy" id="1114856"/>
    <lineage>
        <taxon>Archaea</taxon>
        <taxon>Methanobacteriati</taxon>
        <taxon>Methanobacteriota</taxon>
        <taxon>Stenosarchaea group</taxon>
        <taxon>Halobacteria</taxon>
        <taxon>Halobacteriales</taxon>
        <taxon>Natrialbaceae</taxon>
        <taxon>Natronorubrum</taxon>
    </lineage>
</organism>
<proteinExistence type="predicted"/>
<dbReference type="Gene3D" id="3.40.710.10">
    <property type="entry name" value="DD-peptidase/beta-lactamase superfamily"/>
    <property type="match status" value="1"/>
</dbReference>
<dbReference type="PANTHER" id="PTHR35333:SF3">
    <property type="entry name" value="BETA-LACTAMASE-TYPE TRANSPEPTIDASE FOLD CONTAINING PROTEIN"/>
    <property type="match status" value="1"/>
</dbReference>
<sequence length="301" mass="32469">MTDSRPEPKTWAELRSTAEQIDEGLDGRLGVVVCDVGTDSDSGLTDDSNGEPLLSIRSRDRFGAASIVKLPILYALYRTYDGRLEALDRPHQIAPENRVGGSGLFHLLADPTPTVEDLATAMISVSDNAATNELIDHLGFDDIAAAAADLGLEGTHLGRKMMQTPAVDPSLSGFETDASPIESNGHRYVNWVTPLDCVVLLSDIHRERTLSSAAYEQLSRPLAHQHDGSMVPRYLPPDAEIRHKTGNLPSVAADTGLLTVDGRTVAYAICCDGLERRGEGVDAIAKLGAGVYRILERRTET</sequence>
<dbReference type="RefSeq" id="WP_006091142.1">
    <property type="nucleotide sequence ID" value="NZ_AOHW01000040.1"/>
</dbReference>
<feature type="domain" description="Beta-lactamase class A catalytic" evidence="1">
    <location>
        <begin position="45"/>
        <end position="270"/>
    </location>
</feature>
<evidence type="ECO:0000313" key="2">
    <source>
        <dbReference type="EMBL" id="ELY38859.1"/>
    </source>
</evidence>
<evidence type="ECO:0000259" key="1">
    <source>
        <dbReference type="Pfam" id="PF13354"/>
    </source>
</evidence>
<keyword evidence="3" id="KW-1185">Reference proteome</keyword>
<dbReference type="GO" id="GO:0046677">
    <property type="term" value="P:response to antibiotic"/>
    <property type="evidence" value="ECO:0007669"/>
    <property type="project" value="InterPro"/>
</dbReference>
<evidence type="ECO:0000313" key="3">
    <source>
        <dbReference type="Proteomes" id="UP000011599"/>
    </source>
</evidence>
<dbReference type="EMBL" id="AOHW01000040">
    <property type="protein sequence ID" value="ELY38859.1"/>
    <property type="molecule type" value="Genomic_DNA"/>
</dbReference>
<dbReference type="AlphaFoldDB" id="L9VNY0"/>
<gene>
    <name evidence="2" type="ORF">C496_15747</name>
</gene>
<dbReference type="GO" id="GO:0030655">
    <property type="term" value="P:beta-lactam antibiotic catabolic process"/>
    <property type="evidence" value="ECO:0007669"/>
    <property type="project" value="InterPro"/>
</dbReference>
<protein>
    <submittedName>
        <fullName evidence="2">Beta-lactamase</fullName>
    </submittedName>
</protein>
<dbReference type="PANTHER" id="PTHR35333">
    <property type="entry name" value="BETA-LACTAMASE"/>
    <property type="match status" value="1"/>
</dbReference>
<reference evidence="2 3" key="1">
    <citation type="journal article" date="2014" name="PLoS Genet.">
        <title>Phylogenetically driven sequencing of extremely halophilic archaea reveals strategies for static and dynamic osmo-response.</title>
        <authorList>
            <person name="Becker E.A."/>
            <person name="Seitzer P.M."/>
            <person name="Tritt A."/>
            <person name="Larsen D."/>
            <person name="Krusor M."/>
            <person name="Yao A.I."/>
            <person name="Wu D."/>
            <person name="Madern D."/>
            <person name="Eisen J.A."/>
            <person name="Darling A.E."/>
            <person name="Facciotti M.T."/>
        </authorList>
    </citation>
    <scope>NUCLEOTIDE SEQUENCE [LARGE SCALE GENOMIC DNA]</scope>
    <source>
        <strain evidence="2 3">GA33</strain>
    </source>
</reference>
<dbReference type="STRING" id="1114856.GCA_000383975_04258"/>
<dbReference type="GO" id="GO:0008800">
    <property type="term" value="F:beta-lactamase activity"/>
    <property type="evidence" value="ECO:0007669"/>
    <property type="project" value="InterPro"/>
</dbReference>
<dbReference type="InterPro" id="IPR000871">
    <property type="entry name" value="Beta-lactam_class-A"/>
</dbReference>
<dbReference type="InterPro" id="IPR012338">
    <property type="entry name" value="Beta-lactam/transpept-like"/>
</dbReference>
<dbReference type="PATRIC" id="fig|1114856.3.peg.3259"/>
<dbReference type="Pfam" id="PF13354">
    <property type="entry name" value="Beta-lactamase2"/>
    <property type="match status" value="1"/>
</dbReference>
<dbReference type="Proteomes" id="UP000011599">
    <property type="component" value="Unassembled WGS sequence"/>
</dbReference>
<accession>L9VNY0</accession>
<dbReference type="eggNOG" id="ENOG502N5TT">
    <property type="taxonomic scope" value="Archaea"/>
</dbReference>
<dbReference type="OrthoDB" id="264444at2157"/>